<feature type="transmembrane region" description="Helical" evidence="5">
    <location>
        <begin position="296"/>
        <end position="325"/>
    </location>
</feature>
<keyword evidence="3 5" id="KW-1133">Transmembrane helix</keyword>
<dbReference type="InterPro" id="IPR020846">
    <property type="entry name" value="MFS_dom"/>
</dbReference>
<feature type="domain" description="Major facilitator superfamily (MFS) profile" evidence="6">
    <location>
        <begin position="34"/>
        <end position="449"/>
    </location>
</feature>
<dbReference type="RefSeq" id="WP_317019040.1">
    <property type="nucleotide sequence ID" value="NZ_CP136512.1"/>
</dbReference>
<feature type="transmembrane region" description="Helical" evidence="5">
    <location>
        <begin position="63"/>
        <end position="82"/>
    </location>
</feature>
<accession>A0ABZ0EJF3</accession>
<dbReference type="InterPro" id="IPR011701">
    <property type="entry name" value="MFS"/>
</dbReference>
<dbReference type="InterPro" id="IPR050382">
    <property type="entry name" value="MFS_Na/Anion_cotransporter"/>
</dbReference>
<feature type="transmembrane region" description="Helical" evidence="5">
    <location>
        <begin position="337"/>
        <end position="355"/>
    </location>
</feature>
<evidence type="ECO:0000256" key="1">
    <source>
        <dbReference type="ARBA" id="ARBA00004141"/>
    </source>
</evidence>
<feature type="transmembrane region" description="Helical" evidence="5">
    <location>
        <begin position="189"/>
        <end position="208"/>
    </location>
</feature>
<sequence length="455" mass="48816">MPQSIQTRSADATRQAGASISASTARRSNARYQILGLLAVGTMINYLDRTVLGIAAPQLTKELGINAAMMGLLFSVFSWSYVASQIPGGLFLDRFGSKLTYFLSMTFWSLCTLAQGLVHGIAGLFVFRLGLGVSEAPCFPTNSRVVATWFPQSERAMATGTYTVGEYIGLAFFSPFLFMLMGAFGWRSLFYVVGGVGIVFGAIWWLLYREPRDHPSANQAELDYIEAGGGLTQRHKDSGAAAAPAKSGFEWRTIGRLLKHRQLTGICLGQFAGNSTLVFFLTWFPTYLATERHMGWLKIGFFAIMPFIAASIGVMFGGLFSDWLLRRGKSANVARKLPIIAGLLLASTIILANYVESNVAVIAILSVAFFAQGMAALGWTLVSDIAPDGLLGVTGGIFNFAANLAGIVTPLVVGFIVAATGSFVGALVFIGVIALIGALSYIFIVGDIKRIVLVD</sequence>
<keyword evidence="8" id="KW-1185">Reference proteome</keyword>
<feature type="transmembrane region" description="Helical" evidence="5">
    <location>
        <begin position="263"/>
        <end position="284"/>
    </location>
</feature>
<evidence type="ECO:0000259" key="6">
    <source>
        <dbReference type="PROSITE" id="PS50850"/>
    </source>
</evidence>
<feature type="transmembrane region" description="Helical" evidence="5">
    <location>
        <begin position="389"/>
        <end position="417"/>
    </location>
</feature>
<keyword evidence="4 5" id="KW-0472">Membrane</keyword>
<proteinExistence type="predicted"/>
<dbReference type="Gene3D" id="1.20.1250.20">
    <property type="entry name" value="MFS general substrate transporter like domains"/>
    <property type="match status" value="2"/>
</dbReference>
<dbReference type="Pfam" id="PF07690">
    <property type="entry name" value="MFS_1"/>
    <property type="match status" value="1"/>
</dbReference>
<comment type="subcellular location">
    <subcellularLocation>
        <location evidence="1">Membrane</location>
        <topology evidence="1">Multi-pass membrane protein</topology>
    </subcellularLocation>
</comment>
<feature type="transmembrane region" description="Helical" evidence="5">
    <location>
        <begin position="102"/>
        <end position="127"/>
    </location>
</feature>
<keyword evidence="2 5" id="KW-0812">Transmembrane</keyword>
<feature type="transmembrane region" description="Helical" evidence="5">
    <location>
        <begin position="361"/>
        <end position="382"/>
    </location>
</feature>
<dbReference type="InterPro" id="IPR036259">
    <property type="entry name" value="MFS_trans_sf"/>
</dbReference>
<evidence type="ECO:0000313" key="7">
    <source>
        <dbReference type="EMBL" id="WOD16427.1"/>
    </source>
</evidence>
<evidence type="ECO:0000256" key="4">
    <source>
        <dbReference type="ARBA" id="ARBA00023136"/>
    </source>
</evidence>
<protein>
    <submittedName>
        <fullName evidence="7">MFS transporter</fullName>
    </submittedName>
</protein>
<dbReference type="PANTHER" id="PTHR11662:SF333">
    <property type="entry name" value="D-GALACTONATE TRANSPORTER"/>
    <property type="match status" value="1"/>
</dbReference>
<evidence type="ECO:0000256" key="5">
    <source>
        <dbReference type="SAM" id="Phobius"/>
    </source>
</evidence>
<dbReference type="PANTHER" id="PTHR11662">
    <property type="entry name" value="SOLUTE CARRIER FAMILY 17"/>
    <property type="match status" value="1"/>
</dbReference>
<dbReference type="SUPFAM" id="SSF103473">
    <property type="entry name" value="MFS general substrate transporter"/>
    <property type="match status" value="1"/>
</dbReference>
<gene>
    <name evidence="7" type="ORF">RW095_10985</name>
</gene>
<name>A0ABZ0EJF3_9BURK</name>
<evidence type="ECO:0000256" key="3">
    <source>
        <dbReference type="ARBA" id="ARBA00022989"/>
    </source>
</evidence>
<reference evidence="7 8" key="1">
    <citation type="submission" date="2023-10" db="EMBL/GenBank/DDBJ databases">
        <title>Surface-active antibiotics is a multifunctional adaptation for post-fire microbes.</title>
        <authorList>
            <person name="Liu M.D."/>
            <person name="Du Y."/>
            <person name="Koupaei S.K."/>
            <person name="Kim N.R."/>
            <person name="Zhang W."/>
            <person name="Traxler M.F."/>
        </authorList>
    </citation>
    <scope>NUCLEOTIDE SEQUENCE [LARGE SCALE GENOMIC DNA]</scope>
    <source>
        <strain evidence="7 8">F3</strain>
    </source>
</reference>
<feature type="transmembrane region" description="Helical" evidence="5">
    <location>
        <begin position="164"/>
        <end position="183"/>
    </location>
</feature>
<organism evidence="7 8">
    <name type="scientific">Paraburkholderia kirstenboschensis</name>
    <dbReference type="NCBI Taxonomy" id="1245436"/>
    <lineage>
        <taxon>Bacteria</taxon>
        <taxon>Pseudomonadati</taxon>
        <taxon>Pseudomonadota</taxon>
        <taxon>Betaproteobacteria</taxon>
        <taxon>Burkholderiales</taxon>
        <taxon>Burkholderiaceae</taxon>
        <taxon>Paraburkholderia</taxon>
    </lineage>
</organism>
<dbReference type="Proteomes" id="UP001302652">
    <property type="component" value="Chromosome 2"/>
</dbReference>
<evidence type="ECO:0000313" key="8">
    <source>
        <dbReference type="Proteomes" id="UP001302652"/>
    </source>
</evidence>
<feature type="transmembrane region" description="Helical" evidence="5">
    <location>
        <begin position="423"/>
        <end position="444"/>
    </location>
</feature>
<dbReference type="PROSITE" id="PS50850">
    <property type="entry name" value="MFS"/>
    <property type="match status" value="1"/>
</dbReference>
<dbReference type="CDD" id="cd17319">
    <property type="entry name" value="MFS_ExuT_GudP_like"/>
    <property type="match status" value="1"/>
</dbReference>
<dbReference type="EMBL" id="CP136512">
    <property type="protein sequence ID" value="WOD16427.1"/>
    <property type="molecule type" value="Genomic_DNA"/>
</dbReference>
<evidence type="ECO:0000256" key="2">
    <source>
        <dbReference type="ARBA" id="ARBA00022692"/>
    </source>
</evidence>